<proteinExistence type="predicted"/>
<comment type="caution">
    <text evidence="2">The sequence shown here is derived from an EMBL/GenBank/DDBJ whole genome shotgun (WGS) entry which is preliminary data.</text>
</comment>
<dbReference type="Proteomes" id="UP000785679">
    <property type="component" value="Unassembled WGS sequence"/>
</dbReference>
<reference evidence="2" key="1">
    <citation type="submission" date="2019-06" db="EMBL/GenBank/DDBJ databases">
        <authorList>
            <person name="Zheng W."/>
        </authorList>
    </citation>
    <scope>NUCLEOTIDE SEQUENCE</scope>
    <source>
        <strain evidence="2">QDHG01</strain>
    </source>
</reference>
<gene>
    <name evidence="2" type="ORF">FGO68_gene3415</name>
</gene>
<evidence type="ECO:0000256" key="1">
    <source>
        <dbReference type="SAM" id="Coils"/>
    </source>
</evidence>
<keyword evidence="3" id="KW-1185">Reference proteome</keyword>
<organism evidence="2 3">
    <name type="scientific">Halteria grandinella</name>
    <dbReference type="NCBI Taxonomy" id="5974"/>
    <lineage>
        <taxon>Eukaryota</taxon>
        <taxon>Sar</taxon>
        <taxon>Alveolata</taxon>
        <taxon>Ciliophora</taxon>
        <taxon>Intramacronucleata</taxon>
        <taxon>Spirotrichea</taxon>
        <taxon>Stichotrichia</taxon>
        <taxon>Sporadotrichida</taxon>
        <taxon>Halteriidae</taxon>
        <taxon>Halteria</taxon>
    </lineage>
</organism>
<evidence type="ECO:0000313" key="2">
    <source>
        <dbReference type="EMBL" id="TNV82306.1"/>
    </source>
</evidence>
<evidence type="ECO:0000313" key="3">
    <source>
        <dbReference type="Proteomes" id="UP000785679"/>
    </source>
</evidence>
<accession>A0A8J8NV27</accession>
<dbReference type="AlphaFoldDB" id="A0A8J8NV27"/>
<protein>
    <submittedName>
        <fullName evidence="2">Uncharacterized protein</fullName>
    </submittedName>
</protein>
<sequence length="313" mass="36552">MTKLRASDPLNRSISHERQGVQIYDENYWQQKAQELIEDKKNRLKENYDMRLQLKELQKENEELKDRIKQLQIPEIAEQQLHSSQAEPALPSALPKIEKTYSLLSLLEDPDALMEELNENPTSLKSLPRLQRSHTFNPMRKVVSNRLSEQLQDSQFYKHQNNSNLSNGFMPLLFLRESQQLDTAYVDDEDLDELSQITMTLRAMFVEQERYELATKSKKNKFLSFIKGKKDGVDIADKQNHFTDLVRGDILGSQEMEGKSREPRFGAPRKSFRISKDIGNEIGKSNDIGKNKKKWVELKEICFESLNIKQSYQ</sequence>
<name>A0A8J8NV27_HALGN</name>
<dbReference type="EMBL" id="RRYP01005120">
    <property type="protein sequence ID" value="TNV82306.1"/>
    <property type="molecule type" value="Genomic_DNA"/>
</dbReference>
<feature type="coiled-coil region" evidence="1">
    <location>
        <begin position="47"/>
        <end position="74"/>
    </location>
</feature>
<keyword evidence="1" id="KW-0175">Coiled coil</keyword>